<gene>
    <name evidence="1" type="ORF">KDW_30600</name>
</gene>
<organism evidence="1 2">
    <name type="scientific">Dictyobacter vulcani</name>
    <dbReference type="NCBI Taxonomy" id="2607529"/>
    <lineage>
        <taxon>Bacteria</taxon>
        <taxon>Bacillati</taxon>
        <taxon>Chloroflexota</taxon>
        <taxon>Ktedonobacteria</taxon>
        <taxon>Ktedonobacterales</taxon>
        <taxon>Dictyobacteraceae</taxon>
        <taxon>Dictyobacter</taxon>
    </lineage>
</organism>
<keyword evidence="2" id="KW-1185">Reference proteome</keyword>
<name>A0A5J4KGT9_9CHLR</name>
<evidence type="ECO:0000313" key="2">
    <source>
        <dbReference type="Proteomes" id="UP000326912"/>
    </source>
</evidence>
<evidence type="ECO:0000313" key="1">
    <source>
        <dbReference type="EMBL" id="GER88898.1"/>
    </source>
</evidence>
<dbReference type="RefSeq" id="WP_151756739.1">
    <property type="nucleotide sequence ID" value="NZ_BKZW01000001.1"/>
</dbReference>
<dbReference type="AlphaFoldDB" id="A0A5J4KGT9"/>
<dbReference type="Proteomes" id="UP000326912">
    <property type="component" value="Unassembled WGS sequence"/>
</dbReference>
<comment type="caution">
    <text evidence="1">The sequence shown here is derived from an EMBL/GenBank/DDBJ whole genome shotgun (WGS) entry which is preliminary data.</text>
</comment>
<dbReference type="EMBL" id="BKZW01000001">
    <property type="protein sequence ID" value="GER88898.1"/>
    <property type="molecule type" value="Genomic_DNA"/>
</dbReference>
<protein>
    <submittedName>
        <fullName evidence="1">Uncharacterized protein</fullName>
    </submittedName>
</protein>
<reference evidence="1 2" key="1">
    <citation type="submission" date="2019-10" db="EMBL/GenBank/DDBJ databases">
        <title>Dictyobacter vulcani sp. nov., within the class Ktedonobacteria, isolated from soil of volcanic Mt. Zao.</title>
        <authorList>
            <person name="Zheng Y."/>
            <person name="Wang C.M."/>
            <person name="Sakai Y."/>
            <person name="Abe K."/>
            <person name="Yokota A."/>
            <person name="Yabe S."/>
        </authorList>
    </citation>
    <scope>NUCLEOTIDE SEQUENCE [LARGE SCALE GENOMIC DNA]</scope>
    <source>
        <strain evidence="1 2">W12</strain>
    </source>
</reference>
<sequence>MEKQLNVWIDENIKEALADQAQREKKTLKELIEETLRQETMRYNGQLIEQQALPLINDTIQNAVHSEMYRFVTHLEAEFHEHLAAALNRQHEYIQRNHKSITSLLMRYGEINRCLLYSQLYKAYGSTYAQEAHEKAIQKANREFPARKQPKAENEQV</sequence>
<proteinExistence type="predicted"/>
<accession>A0A5J4KGT9</accession>